<proteinExistence type="predicted"/>
<gene>
    <name evidence="1" type="ORF">IMCC12053_2191</name>
</gene>
<evidence type="ECO:0000313" key="1">
    <source>
        <dbReference type="EMBL" id="ALI56138.1"/>
    </source>
</evidence>
<name>A0A0N9ZKD6_9RHOB</name>
<accession>A0A0N9ZKD6</accession>
<sequence length="39" mass="4519">MKTREKRDWSRGCPQNAHELGGCDLIFVYLGRKRAIISL</sequence>
<dbReference type="Proteomes" id="UP000064920">
    <property type="component" value="Chromosome"/>
</dbReference>
<keyword evidence="2" id="KW-1185">Reference proteome</keyword>
<dbReference type="AlphaFoldDB" id="A0A0N9ZKD6"/>
<dbReference type="PATRIC" id="fig|1397108.4.peg.2243"/>
<dbReference type="STRING" id="1397108.IMCC12053_2191"/>
<dbReference type="KEGG" id="cmar:IMCC12053_2191"/>
<evidence type="ECO:0000313" key="2">
    <source>
        <dbReference type="Proteomes" id="UP000064920"/>
    </source>
</evidence>
<protein>
    <submittedName>
        <fullName evidence="1">Uncharacterized protein</fullName>
    </submittedName>
</protein>
<reference evidence="2" key="1">
    <citation type="submission" date="2015-05" db="EMBL/GenBank/DDBJ databases">
        <authorList>
            <person name="Oh H.-M."/>
            <person name="Yang J.-A."/>
            <person name="Cho J.-C."/>
            <person name="Kang I."/>
        </authorList>
    </citation>
    <scope>NUCLEOTIDE SEQUENCE [LARGE SCALE GENOMIC DNA]</scope>
    <source>
        <strain evidence="2">IMCC 12053</strain>
    </source>
</reference>
<organism evidence="1 2">
    <name type="scientific">Celeribacter marinus</name>
    <dbReference type="NCBI Taxonomy" id="1397108"/>
    <lineage>
        <taxon>Bacteria</taxon>
        <taxon>Pseudomonadati</taxon>
        <taxon>Pseudomonadota</taxon>
        <taxon>Alphaproteobacteria</taxon>
        <taxon>Rhodobacterales</taxon>
        <taxon>Roseobacteraceae</taxon>
        <taxon>Celeribacter</taxon>
    </lineage>
</organism>
<dbReference type="EMBL" id="CP012023">
    <property type="protein sequence ID" value="ALI56138.1"/>
    <property type="molecule type" value="Genomic_DNA"/>
</dbReference>